<dbReference type="Gramene" id="PRQ56981">
    <property type="protein sequence ID" value="PRQ56981"/>
    <property type="gene ID" value="RchiOBHm_Chr1g0343271"/>
</dbReference>
<dbReference type="EMBL" id="PDCK01000039">
    <property type="protein sequence ID" value="PRQ56981.1"/>
    <property type="molecule type" value="Genomic_DNA"/>
</dbReference>
<comment type="caution">
    <text evidence="1">The sequence shown here is derived from an EMBL/GenBank/DDBJ whole genome shotgun (WGS) entry which is preliminary data.</text>
</comment>
<dbReference type="Proteomes" id="UP000238479">
    <property type="component" value="Chromosome 1"/>
</dbReference>
<evidence type="ECO:0000313" key="1">
    <source>
        <dbReference type="EMBL" id="PRQ56981.1"/>
    </source>
</evidence>
<sequence length="81" mass="9229">MEVERERVKGIHFLRQLGCCSVCVVSCFNNSQLGCCSVLSCLRYFTPPRVLRIVQSVFYLHLRIFGNITCNRFARVSGLLA</sequence>
<organism evidence="1 2">
    <name type="scientific">Rosa chinensis</name>
    <name type="common">China rose</name>
    <dbReference type="NCBI Taxonomy" id="74649"/>
    <lineage>
        <taxon>Eukaryota</taxon>
        <taxon>Viridiplantae</taxon>
        <taxon>Streptophyta</taxon>
        <taxon>Embryophyta</taxon>
        <taxon>Tracheophyta</taxon>
        <taxon>Spermatophyta</taxon>
        <taxon>Magnoliopsida</taxon>
        <taxon>eudicotyledons</taxon>
        <taxon>Gunneridae</taxon>
        <taxon>Pentapetalae</taxon>
        <taxon>rosids</taxon>
        <taxon>fabids</taxon>
        <taxon>Rosales</taxon>
        <taxon>Rosaceae</taxon>
        <taxon>Rosoideae</taxon>
        <taxon>Rosoideae incertae sedis</taxon>
        <taxon>Rosa</taxon>
    </lineage>
</organism>
<dbReference type="AlphaFoldDB" id="A0A2P6SE76"/>
<gene>
    <name evidence="1" type="ORF">RchiOBHm_Chr1g0343271</name>
</gene>
<protein>
    <submittedName>
        <fullName evidence="1">Uncharacterized protein</fullName>
    </submittedName>
</protein>
<evidence type="ECO:0000313" key="2">
    <source>
        <dbReference type="Proteomes" id="UP000238479"/>
    </source>
</evidence>
<accession>A0A2P6SE76</accession>
<keyword evidence="2" id="KW-1185">Reference proteome</keyword>
<reference evidence="1 2" key="1">
    <citation type="journal article" date="2018" name="Nat. Genet.">
        <title>The Rosa genome provides new insights in the design of modern roses.</title>
        <authorList>
            <person name="Bendahmane M."/>
        </authorList>
    </citation>
    <scope>NUCLEOTIDE SEQUENCE [LARGE SCALE GENOMIC DNA]</scope>
    <source>
        <strain evidence="2">cv. Old Blush</strain>
    </source>
</reference>
<name>A0A2P6SE76_ROSCH</name>
<proteinExistence type="predicted"/>